<sequence>MLITAGYVAFNFKILGNRSPIYYIQVKRYVAYYRNFAYMVAVTMFINIQIKLNERAKRQSTK</sequence>
<accession>A0A369QMB6</accession>
<keyword evidence="1" id="KW-0812">Transmembrane</keyword>
<keyword evidence="3" id="KW-1185">Reference proteome</keyword>
<dbReference type="AlphaFoldDB" id="A0A369QMB6"/>
<evidence type="ECO:0000313" key="3">
    <source>
        <dbReference type="Proteomes" id="UP000253919"/>
    </source>
</evidence>
<reference evidence="2 3" key="1">
    <citation type="submission" date="2018-04" db="EMBL/GenBank/DDBJ databases">
        <title>Adhaeribacter sp. HMF7616 genome sequencing and assembly.</title>
        <authorList>
            <person name="Kang H."/>
            <person name="Kang J."/>
            <person name="Cha I."/>
            <person name="Kim H."/>
            <person name="Joh K."/>
        </authorList>
    </citation>
    <scope>NUCLEOTIDE SEQUENCE [LARGE SCALE GENOMIC DNA]</scope>
    <source>
        <strain evidence="2 3">HMF7616</strain>
    </source>
</reference>
<dbReference type="Proteomes" id="UP000253919">
    <property type="component" value="Unassembled WGS sequence"/>
</dbReference>
<proteinExistence type="predicted"/>
<evidence type="ECO:0000256" key="1">
    <source>
        <dbReference type="SAM" id="Phobius"/>
    </source>
</evidence>
<evidence type="ECO:0000313" key="2">
    <source>
        <dbReference type="EMBL" id="RDC64805.1"/>
    </source>
</evidence>
<dbReference type="EMBL" id="QASA01000001">
    <property type="protein sequence ID" value="RDC64805.1"/>
    <property type="molecule type" value="Genomic_DNA"/>
</dbReference>
<feature type="transmembrane region" description="Helical" evidence="1">
    <location>
        <begin position="32"/>
        <end position="50"/>
    </location>
</feature>
<keyword evidence="1" id="KW-0472">Membrane</keyword>
<protein>
    <submittedName>
        <fullName evidence="2">Uncharacterized protein</fullName>
    </submittedName>
</protein>
<organism evidence="2 3">
    <name type="scientific">Adhaeribacter pallidiroseus</name>
    <dbReference type="NCBI Taxonomy" id="2072847"/>
    <lineage>
        <taxon>Bacteria</taxon>
        <taxon>Pseudomonadati</taxon>
        <taxon>Bacteroidota</taxon>
        <taxon>Cytophagia</taxon>
        <taxon>Cytophagales</taxon>
        <taxon>Hymenobacteraceae</taxon>
        <taxon>Adhaeribacter</taxon>
    </lineage>
</organism>
<name>A0A369QMB6_9BACT</name>
<comment type="caution">
    <text evidence="2">The sequence shown here is derived from an EMBL/GenBank/DDBJ whole genome shotgun (WGS) entry which is preliminary data.</text>
</comment>
<keyword evidence="1" id="KW-1133">Transmembrane helix</keyword>
<gene>
    <name evidence="2" type="ORF">AHMF7616_03425</name>
</gene>